<accession>A0A9N9S957</accession>
<dbReference type="Proteomes" id="UP001153620">
    <property type="component" value="Chromosome 4"/>
</dbReference>
<dbReference type="EMBL" id="OU895880">
    <property type="protein sequence ID" value="CAG9811976.1"/>
    <property type="molecule type" value="Genomic_DNA"/>
</dbReference>
<organism evidence="1 2">
    <name type="scientific">Chironomus riparius</name>
    <dbReference type="NCBI Taxonomy" id="315576"/>
    <lineage>
        <taxon>Eukaryota</taxon>
        <taxon>Metazoa</taxon>
        <taxon>Ecdysozoa</taxon>
        <taxon>Arthropoda</taxon>
        <taxon>Hexapoda</taxon>
        <taxon>Insecta</taxon>
        <taxon>Pterygota</taxon>
        <taxon>Neoptera</taxon>
        <taxon>Endopterygota</taxon>
        <taxon>Diptera</taxon>
        <taxon>Nematocera</taxon>
        <taxon>Chironomoidea</taxon>
        <taxon>Chironomidae</taxon>
        <taxon>Chironominae</taxon>
        <taxon>Chironomus</taxon>
    </lineage>
</organism>
<protein>
    <submittedName>
        <fullName evidence="1">Uncharacterized protein</fullName>
    </submittedName>
</protein>
<sequence>MSDNLNDHMREHVKFQDLFESYPDAFNALKSQQIISVLSGNELEISKKFVNENKFYVERKFIPEDAIFIVYEYEFGQDYVYDYDTYKEHVEKRTQNKTLQEFTDELFSKNPHEILQFFDQARKNDYAKSLHKTLDQELLKFMHKNSSEMIQQAENEKILIFQEKINFEVRIFEECFKSGNLVLIWNAFDEIAPKHNEFVLNVLKSIYKTSLNIQLVCTRPLYSDQLRKAFKVRIWELVPFNEKEKSKFFREFFIFKNVLSENVEGIIEKIGKIVAKLNFNQNSFVYNFETPLMLRLIAEIYEDEKLFESANIYGIFKAFVENKIEIWLEKIRGSFSVAKKLLFNGDLKIILQKFALKNEYTLYSTTTLGLKMRKLQIMQIENPKDIPIEEISRMGILFINGKNNFEFSHKTFSEFLVAQFFIENIFEFDRFMDNDEAELRLEMFFYLTHQYGDAQQIITDFMTSYLKMKQQKTKNFYSKISKLLRTKFKNFFVRMLDTNFPKVFEFLFEFFKPDHDLLVDLLHVDENETFYTAIFNPNHFALFTDPKDIKILAQNCLNETESQKFLAGKNQKGKILFGIHFYGLLNITKVHDAYSPELAALNCTSFWDFFTKIKEILTIEEQKELFIAALSPKIYIFFDSIFSTADFSEYEKLWTNFENLLSQKEMQVALGDALVLYFEIFPNKNAGHEKFIKLFLKKAEKFLSNSQISDMILEKNILHEAHWDPASFKSLWSFLNNHTSEEQRKDILLQDDLDDKNFFFYSSYNEFKESFSNKIYPYFYFDFTPFKIYHRVLATPDAPIFDFTEEIYQNHFNTTEIQKIFFNTNDFLYYVIGRAEKELFQKFAVFLQNLFKGNERMLKEFLGRKIEPTRLSVFELVEDYRGLSNLRPEYFINLKIISDLYDQI</sequence>
<dbReference type="OrthoDB" id="6353678at2759"/>
<proteinExistence type="predicted"/>
<reference evidence="1" key="1">
    <citation type="submission" date="2022-01" db="EMBL/GenBank/DDBJ databases">
        <authorList>
            <person name="King R."/>
        </authorList>
    </citation>
    <scope>NUCLEOTIDE SEQUENCE</scope>
</reference>
<keyword evidence="2" id="KW-1185">Reference proteome</keyword>
<evidence type="ECO:0000313" key="2">
    <source>
        <dbReference type="Proteomes" id="UP001153620"/>
    </source>
</evidence>
<name>A0A9N9S957_9DIPT</name>
<reference evidence="1" key="2">
    <citation type="submission" date="2022-10" db="EMBL/GenBank/DDBJ databases">
        <authorList>
            <consortium name="ENA_rothamsted_submissions"/>
            <consortium name="culmorum"/>
            <person name="King R."/>
        </authorList>
    </citation>
    <scope>NUCLEOTIDE SEQUENCE</scope>
</reference>
<gene>
    <name evidence="1" type="ORF">CHIRRI_LOCUS14783</name>
</gene>
<evidence type="ECO:0000313" key="1">
    <source>
        <dbReference type="EMBL" id="CAG9811976.1"/>
    </source>
</evidence>
<dbReference type="AlphaFoldDB" id="A0A9N9S957"/>